<dbReference type="AlphaFoldDB" id="A0A844ZQZ6"/>
<name>A0A844ZQZ6_9SPHN</name>
<accession>A0A844ZQZ6</accession>
<comment type="caution">
    <text evidence="1">The sequence shown here is derived from an EMBL/GenBank/DDBJ whole genome shotgun (WGS) entry which is preliminary data.</text>
</comment>
<gene>
    <name evidence="1" type="ORF">GRI41_07905</name>
</gene>
<evidence type="ECO:0000313" key="1">
    <source>
        <dbReference type="EMBL" id="MXO90741.1"/>
    </source>
</evidence>
<dbReference type="OrthoDB" id="9826550at2"/>
<keyword evidence="2" id="KW-1185">Reference proteome</keyword>
<dbReference type="Proteomes" id="UP000442714">
    <property type="component" value="Unassembled WGS sequence"/>
</dbReference>
<evidence type="ECO:0008006" key="3">
    <source>
        <dbReference type="Google" id="ProtNLM"/>
    </source>
</evidence>
<protein>
    <recommendedName>
        <fullName evidence="3">Lipoprotein</fullName>
    </recommendedName>
</protein>
<dbReference type="RefSeq" id="WP_160604238.1">
    <property type="nucleotide sequence ID" value="NZ_WTYX01000001.1"/>
</dbReference>
<proteinExistence type="predicted"/>
<evidence type="ECO:0000313" key="2">
    <source>
        <dbReference type="Proteomes" id="UP000442714"/>
    </source>
</evidence>
<dbReference type="PROSITE" id="PS51257">
    <property type="entry name" value="PROKAR_LIPOPROTEIN"/>
    <property type="match status" value="1"/>
</dbReference>
<sequence>MRKFATAILATASLTTASCGPGVPIELPEDDLEAAKICFTAKGMVLREGKSEGDAVTFEEFTGAIKYPMIAASRTDPFDINALTGILDGAEAIADDVASKDYAGAIEGCDARFKPAPLKLPEADKDAIISCTAMAGFLSGAVENESAEFGKEGNGTSALLDRLEAAMQQNPDLLVMLIQEDPAEIMNAALKDGFAQGDIEGYVAQCEKRYPAVS</sequence>
<dbReference type="EMBL" id="WTYX01000001">
    <property type="protein sequence ID" value="MXO90741.1"/>
    <property type="molecule type" value="Genomic_DNA"/>
</dbReference>
<reference evidence="1 2" key="1">
    <citation type="submission" date="2019-12" db="EMBL/GenBank/DDBJ databases">
        <title>Genomic-based taxomic classification of the family Erythrobacteraceae.</title>
        <authorList>
            <person name="Xu L."/>
        </authorList>
    </citation>
    <scope>NUCLEOTIDE SEQUENCE [LARGE SCALE GENOMIC DNA]</scope>
    <source>
        <strain evidence="1 2">KCTC 52763</strain>
    </source>
</reference>
<organism evidence="1 2">
    <name type="scientific">Pontixanthobacter aquaemixtae</name>
    <dbReference type="NCBI Taxonomy" id="1958940"/>
    <lineage>
        <taxon>Bacteria</taxon>
        <taxon>Pseudomonadati</taxon>
        <taxon>Pseudomonadota</taxon>
        <taxon>Alphaproteobacteria</taxon>
        <taxon>Sphingomonadales</taxon>
        <taxon>Erythrobacteraceae</taxon>
        <taxon>Pontixanthobacter</taxon>
    </lineage>
</organism>